<dbReference type="PATRIC" id="fig|698957.3.peg.381"/>
<evidence type="ECO:0000313" key="4">
    <source>
        <dbReference type="Proteomes" id="UP000032875"/>
    </source>
</evidence>
<dbReference type="EMBL" id="ADES01000007">
    <property type="protein sequence ID" value="EIK83312.1"/>
    <property type="molecule type" value="Genomic_DNA"/>
</dbReference>
<name>I4M272_GARVA</name>
<evidence type="ECO:0000256" key="2">
    <source>
        <dbReference type="SAM" id="Phobius"/>
    </source>
</evidence>
<proteinExistence type="predicted"/>
<feature type="region of interest" description="Disordered" evidence="1">
    <location>
        <begin position="254"/>
        <end position="300"/>
    </location>
</feature>
<dbReference type="Gene3D" id="3.40.33.10">
    <property type="entry name" value="CAP"/>
    <property type="match status" value="1"/>
</dbReference>
<keyword evidence="2" id="KW-0472">Membrane</keyword>
<reference evidence="3 4" key="1">
    <citation type="journal article" date="2012" name="J. Bacteriol.">
        <title>Comparative Genomic Analyses of 17 Clinical Isolates of Gardnerella vaginalis Provide Evidence of Multiple Genetically Isolated Clades Consistent with Subspeciation into Genovars.</title>
        <authorList>
            <person name="Ahmed A."/>
            <person name="Earl J."/>
            <person name="Retchless A."/>
            <person name="Hillier S."/>
            <person name="Rabe L."/>
            <person name="Cherpes T."/>
            <person name="Powell E."/>
            <person name="Janto B."/>
            <person name="Eutsey R."/>
            <person name="Hiller N.L."/>
            <person name="Boissy R."/>
            <person name="Dahlgreen M."/>
            <person name="Hall B."/>
            <person name="Costerton J."/>
            <person name="Post J.C."/>
            <person name="Hu F."/>
            <person name="Ehrlich G."/>
        </authorList>
    </citation>
    <scope>NUCLEOTIDE SEQUENCE [LARGE SCALE GENOMIC DNA]</scope>
    <source>
        <strain evidence="3 4">1500E</strain>
    </source>
</reference>
<evidence type="ECO:0000313" key="3">
    <source>
        <dbReference type="EMBL" id="EIK83312.1"/>
    </source>
</evidence>
<feature type="compositionally biased region" description="Basic residues" evidence="1">
    <location>
        <begin position="289"/>
        <end position="300"/>
    </location>
</feature>
<protein>
    <submittedName>
        <fullName evidence="3">Uncharacterized protein</fullName>
    </submittedName>
</protein>
<evidence type="ECO:0000256" key="1">
    <source>
        <dbReference type="SAM" id="MobiDB-lite"/>
    </source>
</evidence>
<keyword evidence="2" id="KW-1133">Transmembrane helix</keyword>
<dbReference type="Proteomes" id="UP000032875">
    <property type="component" value="Unassembled WGS sequence"/>
</dbReference>
<accession>I4M272</accession>
<dbReference type="InterPro" id="IPR035940">
    <property type="entry name" value="CAP_sf"/>
</dbReference>
<comment type="caution">
    <text evidence="3">The sequence shown here is derived from an EMBL/GenBank/DDBJ whole genome shotgun (WGS) entry which is preliminary data.</text>
</comment>
<dbReference type="AlphaFoldDB" id="I4M272"/>
<feature type="compositionally biased region" description="Basic and acidic residues" evidence="1">
    <location>
        <begin position="264"/>
        <end position="288"/>
    </location>
</feature>
<feature type="transmembrane region" description="Helical" evidence="2">
    <location>
        <begin position="320"/>
        <end position="344"/>
    </location>
</feature>
<keyword evidence="2" id="KW-0812">Transmembrane</keyword>
<sequence>MVESNQQYAKHKSNMRSWVSILVVSAVCLTVCAISQNFADFTLENSNAYHQAYRNEYNHEYHHEYHQNPIIQTTNSASAASFIQSSNVAHYVLSSIRNARSRLYDDRSTYFNGVPLQDYVSRYGLTKEAYVNNIQYDSANEEDAFRRAQETAQHGQFGHFGPDGVSEPDYTGRKAWGENLSWGVDLAGSMQLWIQDEESALRATGGSFNEDNGHLYQILNPSNISFGYGEASGGPYGVVGALTLSEYNGDIDYPDGKIGSESPEEQKKRAEEERKKKEEQKRKDEEAKKKKALAKKKHVKHKHHKKLAEAMKKNVSTNKFIVIISVILSVLVLCAIAVVAWIFLKRRLISKNSLHVTHIARSKTSLHLEQRR</sequence>
<gene>
    <name evidence="3" type="ORF">CGSMWGv1500E_01952</name>
</gene>
<dbReference type="RefSeq" id="WP_004127422.1">
    <property type="nucleotide sequence ID" value="NZ_ADES01000007.1"/>
</dbReference>
<dbReference type="SUPFAM" id="SSF55797">
    <property type="entry name" value="PR-1-like"/>
    <property type="match status" value="1"/>
</dbReference>
<organism evidence="3 4">
    <name type="scientific">Gardnerella vaginalis 1500E</name>
    <dbReference type="NCBI Taxonomy" id="698957"/>
    <lineage>
        <taxon>Bacteria</taxon>
        <taxon>Bacillati</taxon>
        <taxon>Actinomycetota</taxon>
        <taxon>Actinomycetes</taxon>
        <taxon>Bifidobacteriales</taxon>
        <taxon>Bifidobacteriaceae</taxon>
        <taxon>Gardnerella</taxon>
    </lineage>
</organism>